<accession>X6NFJ7</accession>
<sequence length="92" mass="10796">MTETGLNNEKGQHEIERYKECVRYLVAENRAMQTKISQLASDLASSSDEMKKLVLQSTEDRIRIVEHQQLLMEENEQLREQLAKFEKNVSQK</sequence>
<organism evidence="1 2">
    <name type="scientific">Reticulomyxa filosa</name>
    <dbReference type="NCBI Taxonomy" id="46433"/>
    <lineage>
        <taxon>Eukaryota</taxon>
        <taxon>Sar</taxon>
        <taxon>Rhizaria</taxon>
        <taxon>Retaria</taxon>
        <taxon>Foraminifera</taxon>
        <taxon>Monothalamids</taxon>
        <taxon>Reticulomyxidae</taxon>
        <taxon>Reticulomyxa</taxon>
    </lineage>
</organism>
<dbReference type="Proteomes" id="UP000023152">
    <property type="component" value="Unassembled WGS sequence"/>
</dbReference>
<protein>
    <submittedName>
        <fullName evidence="1">Uncharacterized protein</fullName>
    </submittedName>
</protein>
<dbReference type="AlphaFoldDB" id="X6NFJ7"/>
<gene>
    <name evidence="1" type="ORF">RFI_13041</name>
</gene>
<name>X6NFJ7_RETFI</name>
<comment type="caution">
    <text evidence="1">The sequence shown here is derived from an EMBL/GenBank/DDBJ whole genome shotgun (WGS) entry which is preliminary data.</text>
</comment>
<proteinExistence type="predicted"/>
<reference evidence="1 2" key="1">
    <citation type="journal article" date="2013" name="Curr. Biol.">
        <title>The Genome of the Foraminiferan Reticulomyxa filosa.</title>
        <authorList>
            <person name="Glockner G."/>
            <person name="Hulsmann N."/>
            <person name="Schleicher M."/>
            <person name="Noegel A.A."/>
            <person name="Eichinger L."/>
            <person name="Gallinger C."/>
            <person name="Pawlowski J."/>
            <person name="Sierra R."/>
            <person name="Euteneuer U."/>
            <person name="Pillet L."/>
            <person name="Moustafa A."/>
            <person name="Platzer M."/>
            <person name="Groth M."/>
            <person name="Szafranski K."/>
            <person name="Schliwa M."/>
        </authorList>
    </citation>
    <scope>NUCLEOTIDE SEQUENCE [LARGE SCALE GENOMIC DNA]</scope>
</reference>
<evidence type="ECO:0000313" key="1">
    <source>
        <dbReference type="EMBL" id="ETO24117.1"/>
    </source>
</evidence>
<evidence type="ECO:0000313" key="2">
    <source>
        <dbReference type="Proteomes" id="UP000023152"/>
    </source>
</evidence>
<keyword evidence="2" id="KW-1185">Reference proteome</keyword>
<dbReference type="EMBL" id="ASPP01009433">
    <property type="protein sequence ID" value="ETO24117.1"/>
    <property type="molecule type" value="Genomic_DNA"/>
</dbReference>